<name>A0A0F9VNN1_9ZZZZ</name>
<dbReference type="AlphaFoldDB" id="A0A0F9VNN1"/>
<protein>
    <submittedName>
        <fullName evidence="1">Uncharacterized protein</fullName>
    </submittedName>
</protein>
<accession>A0A0F9VNN1</accession>
<gene>
    <name evidence="1" type="ORF">LCGC14_0462370</name>
</gene>
<comment type="caution">
    <text evidence="1">The sequence shown here is derived from an EMBL/GenBank/DDBJ whole genome shotgun (WGS) entry which is preliminary data.</text>
</comment>
<evidence type="ECO:0000313" key="1">
    <source>
        <dbReference type="EMBL" id="KKN67373.1"/>
    </source>
</evidence>
<organism evidence="1">
    <name type="scientific">marine sediment metagenome</name>
    <dbReference type="NCBI Taxonomy" id="412755"/>
    <lineage>
        <taxon>unclassified sequences</taxon>
        <taxon>metagenomes</taxon>
        <taxon>ecological metagenomes</taxon>
    </lineage>
</organism>
<proteinExistence type="predicted"/>
<sequence length="46" mass="5306">MKLTKIVKMAVPIVVAIGLYKVYKIGKEYIPLSDDAYMERVREEGF</sequence>
<dbReference type="EMBL" id="LAZR01000476">
    <property type="protein sequence ID" value="KKN67373.1"/>
    <property type="molecule type" value="Genomic_DNA"/>
</dbReference>
<reference evidence="1" key="1">
    <citation type="journal article" date="2015" name="Nature">
        <title>Complex archaea that bridge the gap between prokaryotes and eukaryotes.</title>
        <authorList>
            <person name="Spang A."/>
            <person name="Saw J.H."/>
            <person name="Jorgensen S.L."/>
            <person name="Zaremba-Niedzwiedzka K."/>
            <person name="Martijn J."/>
            <person name="Lind A.E."/>
            <person name="van Eijk R."/>
            <person name="Schleper C."/>
            <person name="Guy L."/>
            <person name="Ettema T.J."/>
        </authorList>
    </citation>
    <scope>NUCLEOTIDE SEQUENCE</scope>
</reference>